<dbReference type="AlphaFoldDB" id="A0A9Q0YZM2"/>
<sequence length="115" mass="13165">MMKLEDFRTDIFDSAAGEITEREILLMVYIQENLIFHAQVLQQKWKSTLASRRHSHQLFPVMSLMSCVIEVKEFPPSITASLPFLLISFTFFLTSLSLSIAQVTDFAISFADTRS</sequence>
<comment type="caution">
    <text evidence="2">The sequence shown here is derived from an EMBL/GenBank/DDBJ whole genome shotgun (WGS) entry which is preliminary data.</text>
</comment>
<keyword evidence="1" id="KW-0812">Transmembrane</keyword>
<feature type="transmembrane region" description="Helical" evidence="1">
    <location>
        <begin position="82"/>
        <end position="101"/>
    </location>
</feature>
<reference evidence="2" key="2">
    <citation type="journal article" date="2023" name="Int. J. Mol. Sci.">
        <title>De Novo Assembly and Annotation of 11 Diverse Shrub Willow (Salix) Genomes Reveals Novel Gene Organization in Sex-Linked Regions.</title>
        <authorList>
            <person name="Hyden B."/>
            <person name="Feng K."/>
            <person name="Yates T.B."/>
            <person name="Jawdy S."/>
            <person name="Cereghino C."/>
            <person name="Smart L.B."/>
            <person name="Muchero W."/>
        </authorList>
    </citation>
    <scope>NUCLEOTIDE SEQUENCE</scope>
    <source>
        <tissue evidence="2">Shoot tip</tissue>
    </source>
</reference>
<dbReference type="EMBL" id="JAPFFM010000014">
    <property type="protein sequence ID" value="KAJ6716036.1"/>
    <property type="molecule type" value="Genomic_DNA"/>
</dbReference>
<proteinExistence type="predicted"/>
<dbReference type="Proteomes" id="UP001151752">
    <property type="component" value="Chromosome 9"/>
</dbReference>
<accession>A0A9Q0YZM2</accession>
<keyword evidence="1" id="KW-0472">Membrane</keyword>
<keyword evidence="3" id="KW-1185">Reference proteome</keyword>
<name>A0A9Q0YZM2_9ROSI</name>
<protein>
    <submittedName>
        <fullName evidence="2">Uncharacterized protein</fullName>
    </submittedName>
</protein>
<gene>
    <name evidence="2" type="ORF">OIU74_008720</name>
</gene>
<keyword evidence="1" id="KW-1133">Transmembrane helix</keyword>
<evidence type="ECO:0000313" key="2">
    <source>
        <dbReference type="EMBL" id="KAJ6716036.1"/>
    </source>
</evidence>
<feature type="non-terminal residue" evidence="2">
    <location>
        <position position="115"/>
    </location>
</feature>
<evidence type="ECO:0000313" key="3">
    <source>
        <dbReference type="Proteomes" id="UP001151752"/>
    </source>
</evidence>
<organism evidence="2 3">
    <name type="scientific">Salix koriyanagi</name>
    <dbReference type="NCBI Taxonomy" id="2511006"/>
    <lineage>
        <taxon>Eukaryota</taxon>
        <taxon>Viridiplantae</taxon>
        <taxon>Streptophyta</taxon>
        <taxon>Embryophyta</taxon>
        <taxon>Tracheophyta</taxon>
        <taxon>Spermatophyta</taxon>
        <taxon>Magnoliopsida</taxon>
        <taxon>eudicotyledons</taxon>
        <taxon>Gunneridae</taxon>
        <taxon>Pentapetalae</taxon>
        <taxon>rosids</taxon>
        <taxon>fabids</taxon>
        <taxon>Malpighiales</taxon>
        <taxon>Salicaceae</taxon>
        <taxon>Saliceae</taxon>
        <taxon>Salix</taxon>
    </lineage>
</organism>
<evidence type="ECO:0000256" key="1">
    <source>
        <dbReference type="SAM" id="Phobius"/>
    </source>
</evidence>
<reference evidence="2" key="1">
    <citation type="submission" date="2022-11" db="EMBL/GenBank/DDBJ databases">
        <authorList>
            <person name="Hyden B.L."/>
            <person name="Feng K."/>
            <person name="Yates T."/>
            <person name="Jawdy S."/>
            <person name="Smart L.B."/>
            <person name="Muchero W."/>
        </authorList>
    </citation>
    <scope>NUCLEOTIDE SEQUENCE</scope>
    <source>
        <tissue evidence="2">Shoot tip</tissue>
    </source>
</reference>